<dbReference type="OrthoDB" id="6779073at2759"/>
<protein>
    <submittedName>
        <fullName evidence="1">Uncharacterized protein</fullName>
    </submittedName>
</protein>
<organism evidence="1 2">
    <name type="scientific">Acanthoscelides obtectus</name>
    <name type="common">Bean weevil</name>
    <name type="synonym">Bruchus obtectus</name>
    <dbReference type="NCBI Taxonomy" id="200917"/>
    <lineage>
        <taxon>Eukaryota</taxon>
        <taxon>Metazoa</taxon>
        <taxon>Ecdysozoa</taxon>
        <taxon>Arthropoda</taxon>
        <taxon>Hexapoda</taxon>
        <taxon>Insecta</taxon>
        <taxon>Pterygota</taxon>
        <taxon>Neoptera</taxon>
        <taxon>Endopterygota</taxon>
        <taxon>Coleoptera</taxon>
        <taxon>Polyphaga</taxon>
        <taxon>Cucujiformia</taxon>
        <taxon>Chrysomeloidea</taxon>
        <taxon>Chrysomelidae</taxon>
        <taxon>Bruchinae</taxon>
        <taxon>Bruchini</taxon>
        <taxon>Acanthoscelides</taxon>
    </lineage>
</organism>
<dbReference type="EMBL" id="CAKOFQ010007068">
    <property type="protein sequence ID" value="CAH1989682.1"/>
    <property type="molecule type" value="Genomic_DNA"/>
</dbReference>
<evidence type="ECO:0000313" key="2">
    <source>
        <dbReference type="Proteomes" id="UP001152888"/>
    </source>
</evidence>
<comment type="caution">
    <text evidence="1">The sequence shown here is derived from an EMBL/GenBank/DDBJ whole genome shotgun (WGS) entry which is preliminary data.</text>
</comment>
<dbReference type="Proteomes" id="UP001152888">
    <property type="component" value="Unassembled WGS sequence"/>
</dbReference>
<reference evidence="1" key="1">
    <citation type="submission" date="2022-03" db="EMBL/GenBank/DDBJ databases">
        <authorList>
            <person name="Sayadi A."/>
        </authorList>
    </citation>
    <scope>NUCLEOTIDE SEQUENCE</scope>
</reference>
<sequence>MNKLETGITWNGILERLQATSASLQSSDQDLNTGYALYESLYGFVQAMRSTFSDFEARAKVLTNCEEYQQQTSRRIHRNTRYGHFSGFTTLDDFVENQTPGQRFEVQMFIVINDNVLSALTKRMKAYHKITSAFEVFRQLKSPEEILETFSRMVSA</sequence>
<evidence type="ECO:0000313" key="1">
    <source>
        <dbReference type="EMBL" id="CAH1989682.1"/>
    </source>
</evidence>
<gene>
    <name evidence="1" type="ORF">ACAOBT_LOCUS19175</name>
</gene>
<dbReference type="AlphaFoldDB" id="A0A9P0PQA7"/>
<name>A0A9P0PQA7_ACAOB</name>
<keyword evidence="2" id="KW-1185">Reference proteome</keyword>
<accession>A0A9P0PQA7</accession>
<proteinExistence type="predicted"/>